<feature type="domain" description="F-box" evidence="1">
    <location>
        <begin position="43"/>
        <end position="102"/>
    </location>
</feature>
<accession>A0A8H4QHN8</accession>
<evidence type="ECO:0000259" key="1">
    <source>
        <dbReference type="Pfam" id="PF12937"/>
    </source>
</evidence>
<dbReference type="SUPFAM" id="SSF52047">
    <property type="entry name" value="RNI-like"/>
    <property type="match status" value="1"/>
</dbReference>
<dbReference type="InterPro" id="IPR032675">
    <property type="entry name" value="LRR_dom_sf"/>
</dbReference>
<evidence type="ECO:0000313" key="3">
    <source>
        <dbReference type="Proteomes" id="UP000521872"/>
    </source>
</evidence>
<keyword evidence="3" id="KW-1185">Reference proteome</keyword>
<gene>
    <name evidence="2" type="ORF">D9613_006731</name>
</gene>
<dbReference type="Gene3D" id="3.80.10.10">
    <property type="entry name" value="Ribonuclease Inhibitor"/>
    <property type="match status" value="1"/>
</dbReference>
<sequence>MMATAICSDHASTDAVYIIDSKIKQYEKEILALKTQRNTYAPISRLPPELITRIFECCKEVESMPSRLQYQKPPRWIRCSHVCRLWRTIALDSPTLWTDLNFNHFTWIKETFVRSKMAALNVALHLIGTPDEASKVQFVKHQVICHGSRLKDLSLRSTFSAQSDLAEILGSIPRSTSNLQSLEIAYAQRSQLYAYLPGECICDADKLQHLMITGCGIDWVQHLSNKSALTVLKLHDIPSTSTISASQFLQSLAGMRSIQILELSNAFPTLALHDTGIQSRRIPLPKLRVLKLWGCSPETLGFLFKHIALGAGVYMDIVANGVDESCFTTFIEEMSSVISSNGSVIHSLRLLSATSRQLWMTAFSHDPPGVDGEADVLPRNRTAIFSLQLTISSASSDHPDMLWINTCAALPLTWVRKVSWGNSLLLSAETIISCFGALPNLHSLNFSSRYHDLIKLLQATHPSSEGTCAKFMFPVLRSLILQDFVLDDECLTDLADILIQRHEGGLEVEKLVIKQCYGVDVEEINLLSQIVADVVWDGNVLYISSDDDSSAGDYW</sequence>
<evidence type="ECO:0000313" key="2">
    <source>
        <dbReference type="EMBL" id="KAF4610966.1"/>
    </source>
</evidence>
<dbReference type="InterPro" id="IPR036047">
    <property type="entry name" value="F-box-like_dom_sf"/>
</dbReference>
<dbReference type="Pfam" id="PF12937">
    <property type="entry name" value="F-box-like"/>
    <property type="match status" value="1"/>
</dbReference>
<dbReference type="InterPro" id="IPR001810">
    <property type="entry name" value="F-box_dom"/>
</dbReference>
<comment type="caution">
    <text evidence="2">The sequence shown here is derived from an EMBL/GenBank/DDBJ whole genome shotgun (WGS) entry which is preliminary data.</text>
</comment>
<proteinExistence type="predicted"/>
<name>A0A8H4QHN8_9AGAR</name>
<organism evidence="2 3">
    <name type="scientific">Agrocybe pediades</name>
    <dbReference type="NCBI Taxonomy" id="84607"/>
    <lineage>
        <taxon>Eukaryota</taxon>
        <taxon>Fungi</taxon>
        <taxon>Dikarya</taxon>
        <taxon>Basidiomycota</taxon>
        <taxon>Agaricomycotina</taxon>
        <taxon>Agaricomycetes</taxon>
        <taxon>Agaricomycetidae</taxon>
        <taxon>Agaricales</taxon>
        <taxon>Agaricineae</taxon>
        <taxon>Strophariaceae</taxon>
        <taxon>Agrocybe</taxon>
    </lineage>
</organism>
<dbReference type="AlphaFoldDB" id="A0A8H4QHN8"/>
<reference evidence="2 3" key="1">
    <citation type="submission" date="2019-12" db="EMBL/GenBank/DDBJ databases">
        <authorList>
            <person name="Floudas D."/>
            <person name="Bentzer J."/>
            <person name="Ahren D."/>
            <person name="Johansson T."/>
            <person name="Persson P."/>
            <person name="Tunlid A."/>
        </authorList>
    </citation>
    <scope>NUCLEOTIDE SEQUENCE [LARGE SCALE GENOMIC DNA]</scope>
    <source>
        <strain evidence="2 3">CBS 102.39</strain>
    </source>
</reference>
<dbReference type="EMBL" id="JAACJL010000058">
    <property type="protein sequence ID" value="KAF4610966.1"/>
    <property type="molecule type" value="Genomic_DNA"/>
</dbReference>
<dbReference type="Proteomes" id="UP000521872">
    <property type="component" value="Unassembled WGS sequence"/>
</dbReference>
<dbReference type="Gene3D" id="1.20.1280.50">
    <property type="match status" value="1"/>
</dbReference>
<dbReference type="SUPFAM" id="SSF81383">
    <property type="entry name" value="F-box domain"/>
    <property type="match status" value="1"/>
</dbReference>
<protein>
    <recommendedName>
        <fullName evidence="1">F-box domain-containing protein</fullName>
    </recommendedName>
</protein>